<feature type="domain" description="Malectin" evidence="12">
    <location>
        <begin position="367"/>
        <end position="475"/>
    </location>
</feature>
<evidence type="ECO:0000256" key="3">
    <source>
        <dbReference type="ARBA" id="ARBA00022692"/>
    </source>
</evidence>
<dbReference type="InterPro" id="IPR039155">
    <property type="entry name" value="MLEC"/>
</dbReference>
<dbReference type="GO" id="GO:0030246">
    <property type="term" value="F:carbohydrate binding"/>
    <property type="evidence" value="ECO:0007669"/>
    <property type="project" value="InterPro"/>
</dbReference>
<dbReference type="PANTHER" id="PTHR13460">
    <property type="match status" value="1"/>
</dbReference>
<name>E6QIR4_9ZZZZ</name>
<evidence type="ECO:0000256" key="2">
    <source>
        <dbReference type="ARBA" id="ARBA00009141"/>
    </source>
</evidence>
<dbReference type="InterPro" id="IPR021720">
    <property type="entry name" value="Malectin_dom"/>
</dbReference>
<dbReference type="EMBL" id="CABQ01000066">
    <property type="protein sequence ID" value="CBI07130.1"/>
    <property type="molecule type" value="Genomic_DNA"/>
</dbReference>
<dbReference type="Gene3D" id="2.60.120.430">
    <property type="entry name" value="Galactose-binding lectin"/>
    <property type="match status" value="2"/>
</dbReference>
<keyword evidence="8" id="KW-0325">Glycoprotein</keyword>
<feature type="transmembrane region" description="Helical" evidence="11">
    <location>
        <begin position="142"/>
        <end position="164"/>
    </location>
</feature>
<keyword evidence="5" id="KW-0256">Endoplasmic reticulum</keyword>
<keyword evidence="4" id="KW-0732">Signal</keyword>
<organism evidence="13">
    <name type="scientific">mine drainage metagenome</name>
    <dbReference type="NCBI Taxonomy" id="410659"/>
    <lineage>
        <taxon>unclassified sequences</taxon>
        <taxon>metagenomes</taxon>
        <taxon>ecological metagenomes</taxon>
    </lineage>
</organism>
<keyword evidence="7 11" id="KW-0472">Membrane</keyword>
<dbReference type="PANTHER" id="PTHR13460:SF0">
    <property type="entry name" value="MALECTIN"/>
    <property type="match status" value="1"/>
</dbReference>
<gene>
    <name evidence="13" type="ORF">CARN6_0445</name>
</gene>
<accession>E6QIR4</accession>
<evidence type="ECO:0000256" key="5">
    <source>
        <dbReference type="ARBA" id="ARBA00022824"/>
    </source>
</evidence>
<feature type="domain" description="Malectin" evidence="12">
    <location>
        <begin position="206"/>
        <end position="321"/>
    </location>
</feature>
<dbReference type="Pfam" id="PF11721">
    <property type="entry name" value="Malectin"/>
    <property type="match status" value="2"/>
</dbReference>
<evidence type="ECO:0000256" key="4">
    <source>
        <dbReference type="ARBA" id="ARBA00022729"/>
    </source>
</evidence>
<keyword evidence="3 11" id="KW-0812">Transmembrane</keyword>
<evidence type="ECO:0000256" key="9">
    <source>
        <dbReference type="ARBA" id="ARBA00023277"/>
    </source>
</evidence>
<evidence type="ECO:0000259" key="12">
    <source>
        <dbReference type="Pfam" id="PF11721"/>
    </source>
</evidence>
<evidence type="ECO:0000256" key="10">
    <source>
        <dbReference type="SAM" id="MobiDB-lite"/>
    </source>
</evidence>
<evidence type="ECO:0000256" key="8">
    <source>
        <dbReference type="ARBA" id="ARBA00023180"/>
    </source>
</evidence>
<evidence type="ECO:0000256" key="7">
    <source>
        <dbReference type="ARBA" id="ARBA00023136"/>
    </source>
</evidence>
<evidence type="ECO:0000256" key="11">
    <source>
        <dbReference type="SAM" id="Phobius"/>
    </source>
</evidence>
<comment type="caution">
    <text evidence="13">The sequence shown here is derived from an EMBL/GenBank/DDBJ whole genome shotgun (WGS) entry which is preliminary data.</text>
</comment>
<evidence type="ECO:0000313" key="13">
    <source>
        <dbReference type="EMBL" id="CBI07130.1"/>
    </source>
</evidence>
<comment type="subcellular location">
    <subcellularLocation>
        <location evidence="1">Endoplasmic reticulum membrane</location>
        <topology evidence="1">Single-pass type I membrane protein</topology>
    </subcellularLocation>
</comment>
<evidence type="ECO:0000256" key="1">
    <source>
        <dbReference type="ARBA" id="ARBA00004115"/>
    </source>
</evidence>
<proteinExistence type="inferred from homology"/>
<dbReference type="GO" id="GO:0005789">
    <property type="term" value="C:endoplasmic reticulum membrane"/>
    <property type="evidence" value="ECO:0007669"/>
    <property type="project" value="UniProtKB-SubCell"/>
</dbReference>
<feature type="region of interest" description="Disordered" evidence="10">
    <location>
        <begin position="87"/>
        <end position="133"/>
    </location>
</feature>
<protein>
    <recommendedName>
        <fullName evidence="12">Malectin domain-containing protein</fullName>
    </recommendedName>
</protein>
<keyword evidence="6 11" id="KW-1133">Transmembrane helix</keyword>
<keyword evidence="9" id="KW-0119">Carbohydrate metabolism</keyword>
<sequence>MARLLKYLCSNHFSENKSGLNEYKIAVEALGRPADFDPAKNSSVRVEMHRLRARLRKYYETEGANNPLRIALEDGHYGLRFVRRGDGLPASSSESQGVRNPGEERGDALAGGNDSPGKPLVEGNAVDEPAGRRIPHTSAKGVAIAATIVVVASISVWMLIGAPWRGRLAQPPVAPPPPSVAGASTAGAAENRSVLILAGYPKEKYIDSEGRVWEGDRYFTGGKAVELNVPFIQGTTDITMFRTARTGEFSYNIPVKPGIYELRLHFVETTFGPGTPAGRGESNRIFSVFLGERPLLVDFDILSDAGGNYRAFTRVFKGISVGSDGKIHLRFLQGFDSPIVNAIELVPEIGGRMNPVRIVMQTNSYVDHAGRLWVPDRYAIGGLLDTHQKMSVGTADPHLFDGERFGHFAYQIPVAPGRYTVTLHFTEAYFGTEFQRPLAGAGRLFDVYVNGVSLLRNFNILEKAGGPDKPVTESFHGIEPNAAGLIVLSFIPVKNYACVSAIEVTDETE</sequence>
<evidence type="ECO:0000256" key="6">
    <source>
        <dbReference type="ARBA" id="ARBA00022989"/>
    </source>
</evidence>
<reference evidence="13" key="1">
    <citation type="submission" date="2009-10" db="EMBL/GenBank/DDBJ databases">
        <title>Diversity of trophic interactions inside an arsenic-rich microbial ecosystem.</title>
        <authorList>
            <person name="Bertin P.N."/>
            <person name="Heinrich-Salmeron A."/>
            <person name="Pelletier E."/>
            <person name="Goulhen-Chollet F."/>
            <person name="Arsene-Ploetze F."/>
            <person name="Gallien S."/>
            <person name="Calteau A."/>
            <person name="Vallenet D."/>
            <person name="Casiot C."/>
            <person name="Chane-Woon-Ming B."/>
            <person name="Giloteaux L."/>
            <person name="Barakat M."/>
            <person name="Bonnefoy V."/>
            <person name="Bruneel O."/>
            <person name="Chandler M."/>
            <person name="Cleiss J."/>
            <person name="Duran R."/>
            <person name="Elbaz-Poulichet F."/>
            <person name="Fonknechten N."/>
            <person name="Lauga B."/>
            <person name="Mornico D."/>
            <person name="Ortet P."/>
            <person name="Schaeffer C."/>
            <person name="Siguier P."/>
            <person name="Alexander Thil Smith A."/>
            <person name="Van Dorsselaer A."/>
            <person name="Weissenbach J."/>
            <person name="Medigue C."/>
            <person name="Le Paslier D."/>
        </authorList>
    </citation>
    <scope>NUCLEOTIDE SEQUENCE</scope>
</reference>
<comment type="similarity">
    <text evidence="2">Belongs to the malectin family.</text>
</comment>
<dbReference type="AlphaFoldDB" id="E6QIR4"/>